<feature type="region of interest" description="Disordered" evidence="6">
    <location>
        <begin position="152"/>
        <end position="179"/>
    </location>
</feature>
<organism evidence="7 8">
    <name type="scientific">[Emmonsia] crescens</name>
    <dbReference type="NCBI Taxonomy" id="73230"/>
    <lineage>
        <taxon>Eukaryota</taxon>
        <taxon>Fungi</taxon>
        <taxon>Dikarya</taxon>
        <taxon>Ascomycota</taxon>
        <taxon>Pezizomycotina</taxon>
        <taxon>Eurotiomycetes</taxon>
        <taxon>Eurotiomycetidae</taxon>
        <taxon>Onygenales</taxon>
        <taxon>Ajellomycetaceae</taxon>
        <taxon>Emergomyces</taxon>
    </lineage>
</organism>
<dbReference type="InterPro" id="IPR024185">
    <property type="entry name" value="FTHF_cligase-like_sf"/>
</dbReference>
<comment type="similarity">
    <text evidence="1">Belongs to the 5-formyltetrahydrofolate cyclo-ligase family.</text>
</comment>
<evidence type="ECO:0000256" key="5">
    <source>
        <dbReference type="ARBA" id="ARBA00038966"/>
    </source>
</evidence>
<name>A0A2B7ZSC4_9EURO</name>
<proteinExistence type="inferred from homology"/>
<dbReference type="Pfam" id="PF01812">
    <property type="entry name" value="5-FTHF_cyc-lig"/>
    <property type="match status" value="2"/>
</dbReference>
<keyword evidence="3" id="KW-0067">ATP-binding</keyword>
<comment type="catalytic activity">
    <reaction evidence="4">
        <text>(6S)-5-formyl-5,6,7,8-tetrahydrofolate + ATP = (6R)-5,10-methenyltetrahydrofolate + ADP + phosphate</text>
        <dbReference type="Rhea" id="RHEA:10488"/>
        <dbReference type="ChEBI" id="CHEBI:30616"/>
        <dbReference type="ChEBI" id="CHEBI:43474"/>
        <dbReference type="ChEBI" id="CHEBI:57455"/>
        <dbReference type="ChEBI" id="CHEBI:57457"/>
        <dbReference type="ChEBI" id="CHEBI:456216"/>
        <dbReference type="EC" id="6.3.3.2"/>
    </reaction>
</comment>
<keyword evidence="2" id="KW-0547">Nucleotide-binding</keyword>
<dbReference type="GO" id="GO:0030272">
    <property type="term" value="F:5-formyltetrahydrofolate cyclo-ligase activity"/>
    <property type="evidence" value="ECO:0007669"/>
    <property type="project" value="UniProtKB-EC"/>
</dbReference>
<dbReference type="InterPro" id="IPR037171">
    <property type="entry name" value="NagB/RpiA_transferase-like"/>
</dbReference>
<evidence type="ECO:0000313" key="7">
    <source>
        <dbReference type="EMBL" id="PGH35902.1"/>
    </source>
</evidence>
<dbReference type="EC" id="6.3.3.2" evidence="5"/>
<dbReference type="GO" id="GO:0009396">
    <property type="term" value="P:folic acid-containing compound biosynthetic process"/>
    <property type="evidence" value="ECO:0007669"/>
    <property type="project" value="TreeGrafter"/>
</dbReference>
<protein>
    <recommendedName>
        <fullName evidence="5">5-formyltetrahydrofolate cyclo-ligase</fullName>
        <ecNumber evidence="5">6.3.3.2</ecNumber>
    </recommendedName>
</protein>
<evidence type="ECO:0000256" key="1">
    <source>
        <dbReference type="ARBA" id="ARBA00010638"/>
    </source>
</evidence>
<evidence type="ECO:0000313" key="8">
    <source>
        <dbReference type="Proteomes" id="UP000226031"/>
    </source>
</evidence>
<dbReference type="Proteomes" id="UP000226031">
    <property type="component" value="Unassembled WGS sequence"/>
</dbReference>
<accession>A0A2B7ZSC4</accession>
<gene>
    <name evidence="7" type="ORF">GX50_01227</name>
</gene>
<keyword evidence="8" id="KW-1185">Reference proteome</keyword>
<dbReference type="SUPFAM" id="SSF100950">
    <property type="entry name" value="NagB/RpiA/CoA transferase-like"/>
    <property type="match status" value="1"/>
</dbReference>
<evidence type="ECO:0000256" key="6">
    <source>
        <dbReference type="SAM" id="MobiDB-lite"/>
    </source>
</evidence>
<dbReference type="PANTHER" id="PTHR23407:SF1">
    <property type="entry name" value="5-FORMYLTETRAHYDROFOLATE CYCLO-LIGASE"/>
    <property type="match status" value="1"/>
</dbReference>
<sequence>MATLQTAKKELRRKLRKILSEVSKESVTAQSSIATRILLALPEYHAAKKLSVYLSMPSGEISTAAIVRDAFSRGKQVYVPYLYQSDPAATATATATASQGHSSVMEMLALRSLEDYESLQADKWGIPTLDANTIGSRRNCLGGYGIPIPAGATAQSSGSTSTRIESQSQSESESELAVDDGGSGLDLVVMPGLAFDEQLRRLGHGKGYYDHFINRLVNNGQNAGEESKTGMRKPHLVALALAEQLLPPGEEIPVADHDYPVDTLIVGNGRILTSSS</sequence>
<evidence type="ECO:0000256" key="2">
    <source>
        <dbReference type="ARBA" id="ARBA00022741"/>
    </source>
</evidence>
<dbReference type="VEuPathDB" id="FungiDB:EMCG_09748"/>
<dbReference type="PANTHER" id="PTHR23407">
    <property type="entry name" value="ATPASE INHIBITOR/5-FORMYLTETRAHYDROFOLATE CYCLO-LIGASE"/>
    <property type="match status" value="1"/>
</dbReference>
<dbReference type="GO" id="GO:0005524">
    <property type="term" value="F:ATP binding"/>
    <property type="evidence" value="ECO:0007669"/>
    <property type="project" value="UniProtKB-KW"/>
</dbReference>
<dbReference type="Gene3D" id="3.40.50.10420">
    <property type="entry name" value="NagB/RpiA/CoA transferase-like"/>
    <property type="match status" value="1"/>
</dbReference>
<dbReference type="GO" id="GO:0005739">
    <property type="term" value="C:mitochondrion"/>
    <property type="evidence" value="ECO:0007669"/>
    <property type="project" value="TreeGrafter"/>
</dbReference>
<dbReference type="EMBL" id="PDND01000014">
    <property type="protein sequence ID" value="PGH35902.1"/>
    <property type="molecule type" value="Genomic_DNA"/>
</dbReference>
<feature type="compositionally biased region" description="Low complexity" evidence="6">
    <location>
        <begin position="152"/>
        <end position="171"/>
    </location>
</feature>
<evidence type="ECO:0000256" key="3">
    <source>
        <dbReference type="ARBA" id="ARBA00022840"/>
    </source>
</evidence>
<evidence type="ECO:0000256" key="4">
    <source>
        <dbReference type="ARBA" id="ARBA00036539"/>
    </source>
</evidence>
<reference evidence="7 8" key="1">
    <citation type="submission" date="2017-10" db="EMBL/GenBank/DDBJ databases">
        <title>Comparative genomics in systemic dimorphic fungi from Ajellomycetaceae.</title>
        <authorList>
            <person name="Munoz J.F."/>
            <person name="Mcewen J.G."/>
            <person name="Clay O.K."/>
            <person name="Cuomo C.A."/>
        </authorList>
    </citation>
    <scope>NUCLEOTIDE SEQUENCE [LARGE SCALE GENOMIC DNA]</scope>
    <source>
        <strain evidence="7 8">UAMH4076</strain>
    </source>
</reference>
<dbReference type="STRING" id="73230.A0A2B7ZSC4"/>
<dbReference type="GO" id="GO:0035999">
    <property type="term" value="P:tetrahydrofolate interconversion"/>
    <property type="evidence" value="ECO:0007669"/>
    <property type="project" value="TreeGrafter"/>
</dbReference>
<comment type="caution">
    <text evidence="7">The sequence shown here is derived from an EMBL/GenBank/DDBJ whole genome shotgun (WGS) entry which is preliminary data.</text>
</comment>
<keyword evidence="7" id="KW-0436">Ligase</keyword>
<dbReference type="InterPro" id="IPR002698">
    <property type="entry name" value="FTHF_cligase"/>
</dbReference>
<dbReference type="AlphaFoldDB" id="A0A2B7ZSC4"/>